<keyword evidence="4 7" id="KW-0255">Endonuclease</keyword>
<name>A0A4Y9EQ28_9SPHN</name>
<keyword evidence="7" id="KW-0963">Cytoplasm</keyword>
<protein>
    <recommendedName>
        <fullName evidence="7">Endoribonuclease YbeY</fullName>
        <ecNumber evidence="7">3.1.-.-</ecNumber>
    </recommendedName>
</protein>
<dbReference type="EMBL" id="SIHO01000001">
    <property type="protein sequence ID" value="TFU05717.1"/>
    <property type="molecule type" value="Genomic_DNA"/>
</dbReference>
<evidence type="ECO:0000313" key="8">
    <source>
        <dbReference type="EMBL" id="TFU05717.1"/>
    </source>
</evidence>
<comment type="function">
    <text evidence="7">Single strand-specific metallo-endoribonuclease involved in late-stage 70S ribosome quality control and in maturation of the 3' terminus of the 16S rRNA.</text>
</comment>
<evidence type="ECO:0000256" key="5">
    <source>
        <dbReference type="ARBA" id="ARBA00022801"/>
    </source>
</evidence>
<dbReference type="GO" id="GO:0008270">
    <property type="term" value="F:zinc ion binding"/>
    <property type="evidence" value="ECO:0007669"/>
    <property type="project" value="UniProtKB-UniRule"/>
</dbReference>
<gene>
    <name evidence="7 8" type="primary">ybeY</name>
    <name evidence="8" type="ORF">EUV02_01420</name>
</gene>
<dbReference type="NCBIfam" id="TIGR00043">
    <property type="entry name" value="rRNA maturation RNase YbeY"/>
    <property type="match status" value="1"/>
</dbReference>
<evidence type="ECO:0000313" key="9">
    <source>
        <dbReference type="Proteomes" id="UP000297737"/>
    </source>
</evidence>
<sequence>MLTVETDIAAGDWDAAADWEALAAKACAAALAQSLYAGIAELAAAAEVSVRFSDDAEVQTLNRDYRGKDKPTNVLSFPMVAPDLFDTLADSDDGEILLGDIVLAAETVAREAAEKHISIAHHATHLIVHGTLHLLGYDHEDEGQAEHMERLERSALAGLGVADPYADVA</sequence>
<feature type="binding site" evidence="7">
    <location>
        <position position="129"/>
    </location>
    <ligand>
        <name>Zn(2+)</name>
        <dbReference type="ChEBI" id="CHEBI:29105"/>
        <note>catalytic</note>
    </ligand>
</feature>
<dbReference type="SUPFAM" id="SSF55486">
    <property type="entry name" value="Metalloproteases ('zincins'), catalytic domain"/>
    <property type="match status" value="1"/>
</dbReference>
<dbReference type="Gene3D" id="3.40.390.30">
    <property type="entry name" value="Metalloproteases ('zincins'), catalytic domain"/>
    <property type="match status" value="1"/>
</dbReference>
<keyword evidence="7" id="KW-0698">rRNA processing</keyword>
<dbReference type="AlphaFoldDB" id="A0A4Y9EQ28"/>
<dbReference type="InterPro" id="IPR020549">
    <property type="entry name" value="YbeY_CS"/>
</dbReference>
<dbReference type="PANTHER" id="PTHR46986">
    <property type="entry name" value="ENDORIBONUCLEASE YBEY, CHLOROPLASTIC"/>
    <property type="match status" value="1"/>
</dbReference>
<dbReference type="GO" id="GO:0006364">
    <property type="term" value="P:rRNA processing"/>
    <property type="evidence" value="ECO:0007669"/>
    <property type="project" value="UniProtKB-UniRule"/>
</dbReference>
<evidence type="ECO:0000256" key="4">
    <source>
        <dbReference type="ARBA" id="ARBA00022759"/>
    </source>
</evidence>
<dbReference type="HAMAP" id="MF_00009">
    <property type="entry name" value="Endoribonucl_YbeY"/>
    <property type="match status" value="1"/>
</dbReference>
<organism evidence="8 9">
    <name type="scientific">Glacieibacterium arshaanense</name>
    <dbReference type="NCBI Taxonomy" id="2511025"/>
    <lineage>
        <taxon>Bacteria</taxon>
        <taxon>Pseudomonadati</taxon>
        <taxon>Pseudomonadota</taxon>
        <taxon>Alphaproteobacteria</taxon>
        <taxon>Sphingomonadales</taxon>
        <taxon>Sphingosinicellaceae</taxon>
        <taxon>Glacieibacterium</taxon>
    </lineage>
</organism>
<dbReference type="Pfam" id="PF02130">
    <property type="entry name" value="YbeY"/>
    <property type="match status" value="1"/>
</dbReference>
<evidence type="ECO:0000256" key="6">
    <source>
        <dbReference type="ARBA" id="ARBA00022833"/>
    </source>
</evidence>
<reference evidence="8 9" key="1">
    <citation type="submission" date="2019-02" db="EMBL/GenBank/DDBJ databases">
        <title>Polymorphobacter sp. isolated from the lake at the Tibet of China.</title>
        <authorList>
            <person name="Li A."/>
        </authorList>
    </citation>
    <scope>NUCLEOTIDE SEQUENCE [LARGE SCALE GENOMIC DNA]</scope>
    <source>
        <strain evidence="8 9">DJ1R-1</strain>
    </source>
</reference>
<dbReference type="PROSITE" id="PS01306">
    <property type="entry name" value="UPF0054"/>
    <property type="match status" value="1"/>
</dbReference>
<evidence type="ECO:0000256" key="2">
    <source>
        <dbReference type="ARBA" id="ARBA00022722"/>
    </source>
</evidence>
<dbReference type="RefSeq" id="WP_135244442.1">
    <property type="nucleotide sequence ID" value="NZ_SIHO01000001.1"/>
</dbReference>
<keyword evidence="2 7" id="KW-0540">Nuclease</keyword>
<evidence type="ECO:0000256" key="3">
    <source>
        <dbReference type="ARBA" id="ARBA00022723"/>
    </source>
</evidence>
<dbReference type="InterPro" id="IPR023091">
    <property type="entry name" value="MetalPrtase_cat_dom_sf_prd"/>
</dbReference>
<dbReference type="GO" id="GO:0004521">
    <property type="term" value="F:RNA endonuclease activity"/>
    <property type="evidence" value="ECO:0007669"/>
    <property type="project" value="UniProtKB-UniRule"/>
</dbReference>
<dbReference type="OrthoDB" id="9807740at2"/>
<dbReference type="GO" id="GO:0004222">
    <property type="term" value="F:metalloendopeptidase activity"/>
    <property type="evidence" value="ECO:0007669"/>
    <property type="project" value="InterPro"/>
</dbReference>
<dbReference type="InterPro" id="IPR002036">
    <property type="entry name" value="YbeY"/>
</dbReference>
<evidence type="ECO:0000256" key="7">
    <source>
        <dbReference type="HAMAP-Rule" id="MF_00009"/>
    </source>
</evidence>
<dbReference type="EC" id="3.1.-.-" evidence="7"/>
<feature type="binding site" evidence="7">
    <location>
        <position position="133"/>
    </location>
    <ligand>
        <name>Zn(2+)</name>
        <dbReference type="ChEBI" id="CHEBI:29105"/>
        <note>catalytic</note>
    </ligand>
</feature>
<feature type="binding site" evidence="7">
    <location>
        <position position="139"/>
    </location>
    <ligand>
        <name>Zn(2+)</name>
        <dbReference type="ChEBI" id="CHEBI:29105"/>
        <note>catalytic</note>
    </ligand>
</feature>
<comment type="similarity">
    <text evidence="1 7">Belongs to the endoribonuclease YbeY family.</text>
</comment>
<keyword evidence="6 7" id="KW-0862">Zinc</keyword>
<keyword evidence="3 7" id="KW-0479">Metal-binding</keyword>
<dbReference type="GO" id="GO:0005737">
    <property type="term" value="C:cytoplasm"/>
    <property type="evidence" value="ECO:0007669"/>
    <property type="project" value="UniProtKB-SubCell"/>
</dbReference>
<dbReference type="Proteomes" id="UP000297737">
    <property type="component" value="Unassembled WGS sequence"/>
</dbReference>
<accession>A0A4Y9EQ28</accession>
<keyword evidence="9" id="KW-1185">Reference proteome</keyword>
<comment type="caution">
    <text evidence="8">The sequence shown here is derived from an EMBL/GenBank/DDBJ whole genome shotgun (WGS) entry which is preliminary data.</text>
</comment>
<evidence type="ECO:0000256" key="1">
    <source>
        <dbReference type="ARBA" id="ARBA00010875"/>
    </source>
</evidence>
<comment type="subcellular location">
    <subcellularLocation>
        <location evidence="7">Cytoplasm</location>
    </subcellularLocation>
</comment>
<keyword evidence="5 7" id="KW-0378">Hydrolase</keyword>
<keyword evidence="7" id="KW-0690">Ribosome biogenesis</keyword>
<proteinExistence type="inferred from homology"/>
<comment type="cofactor">
    <cofactor evidence="7">
        <name>Zn(2+)</name>
        <dbReference type="ChEBI" id="CHEBI:29105"/>
    </cofactor>
    <text evidence="7">Binds 1 zinc ion.</text>
</comment>
<dbReference type="PANTHER" id="PTHR46986:SF1">
    <property type="entry name" value="ENDORIBONUCLEASE YBEY, CHLOROPLASTIC"/>
    <property type="match status" value="1"/>
</dbReference>